<dbReference type="Proteomes" id="UP000674938">
    <property type="component" value="Unassembled WGS sequence"/>
</dbReference>
<name>A0A940PGM6_9ENTE</name>
<dbReference type="InterPro" id="IPR050261">
    <property type="entry name" value="FrsA_esterase"/>
</dbReference>
<organism evidence="4 5">
    <name type="scientific">Vagococcus allomyrinae</name>
    <dbReference type="NCBI Taxonomy" id="2794353"/>
    <lineage>
        <taxon>Bacteria</taxon>
        <taxon>Bacillati</taxon>
        <taxon>Bacillota</taxon>
        <taxon>Bacilli</taxon>
        <taxon>Lactobacillales</taxon>
        <taxon>Enterococcaceae</taxon>
        <taxon>Vagococcus</taxon>
    </lineage>
</organism>
<dbReference type="InterPro" id="IPR000073">
    <property type="entry name" value="AB_hydrolase_1"/>
</dbReference>
<dbReference type="InterPro" id="IPR029058">
    <property type="entry name" value="AB_hydrolase_fold"/>
</dbReference>
<keyword evidence="1 4" id="KW-0378">Hydrolase</keyword>
<gene>
    <name evidence="4" type="ORF">I6N95_26245</name>
</gene>
<evidence type="ECO:0000313" key="5">
    <source>
        <dbReference type="Proteomes" id="UP000674938"/>
    </source>
</evidence>
<dbReference type="Pfam" id="PF00561">
    <property type="entry name" value="Abhydrolase_1"/>
    <property type="match status" value="1"/>
</dbReference>
<evidence type="ECO:0000256" key="1">
    <source>
        <dbReference type="ARBA" id="ARBA00022801"/>
    </source>
</evidence>
<evidence type="ECO:0000313" key="4">
    <source>
        <dbReference type="EMBL" id="MBP1044515.1"/>
    </source>
</evidence>
<dbReference type="EMBL" id="JAEEGA010000030">
    <property type="protein sequence ID" value="MBP1044515.1"/>
    <property type="molecule type" value="Genomic_DNA"/>
</dbReference>
<keyword evidence="5" id="KW-1185">Reference proteome</keyword>
<dbReference type="Gene3D" id="3.40.50.1820">
    <property type="entry name" value="alpha/beta hydrolase"/>
    <property type="match status" value="1"/>
</dbReference>
<comment type="caution">
    <text evidence="4">The sequence shown here is derived from an EMBL/GenBank/DDBJ whole genome shotgun (WGS) entry which is preliminary data.</text>
</comment>
<dbReference type="PANTHER" id="PTHR22946">
    <property type="entry name" value="DIENELACTONE HYDROLASE DOMAIN-CONTAINING PROTEIN-RELATED"/>
    <property type="match status" value="1"/>
</dbReference>
<dbReference type="AlphaFoldDB" id="A0A940PGM6"/>
<reference evidence="4" key="1">
    <citation type="submission" date="2020-12" db="EMBL/GenBank/DDBJ databases">
        <title>Vagococcus allomyrinae sp. nov. and Enterococcus lavae sp. nov., isolated from the larvae of Allomyrina dichotoma.</title>
        <authorList>
            <person name="Lee S.D."/>
        </authorList>
    </citation>
    <scope>NUCLEOTIDE SEQUENCE</scope>
    <source>
        <strain evidence="4">BWB3-3</strain>
    </source>
</reference>
<sequence length="251" mass="29088">MKLTIRERQIQTIPTLEVVPEQLANQPLPLIIYYHGWRNNKELMLTQARRLANKGFRVILPDAMNHGERKVTEISTIPGVTFWSSIQYNIIEFNVIVAYFKDRQWILDERIGVGGYSMGGITTAALLSQHPEITVASSIMGTPKPFDYLRLIQTKVRQSNYPLPNDLRLILSWIPQFDLSLQPEKMANRPILFWHGTEDEKIPYEQAHEFYLDNMNQPYSQQTVFLTGEGEGHLVTIELMEQIADFFETHL</sequence>
<feature type="domain" description="AB hydrolase-1" evidence="3">
    <location>
        <begin position="29"/>
        <end position="132"/>
    </location>
</feature>
<evidence type="ECO:0000256" key="2">
    <source>
        <dbReference type="ARBA" id="ARBA00038115"/>
    </source>
</evidence>
<accession>A0A940PGM6</accession>
<protein>
    <submittedName>
        <fullName evidence="4">Alpha/beta fold hydrolase</fullName>
    </submittedName>
</protein>
<comment type="similarity">
    <text evidence="2">Belongs to the AB hydrolase superfamily. FUS2 hydrolase family.</text>
</comment>
<dbReference type="GO" id="GO:0052689">
    <property type="term" value="F:carboxylic ester hydrolase activity"/>
    <property type="evidence" value="ECO:0007669"/>
    <property type="project" value="UniProtKB-ARBA"/>
</dbReference>
<evidence type="ECO:0000259" key="3">
    <source>
        <dbReference type="Pfam" id="PF00561"/>
    </source>
</evidence>
<dbReference type="PANTHER" id="PTHR22946:SF9">
    <property type="entry name" value="POLYKETIDE TRANSFERASE AF380"/>
    <property type="match status" value="1"/>
</dbReference>
<dbReference type="RefSeq" id="WP_209533034.1">
    <property type="nucleotide sequence ID" value="NZ_JAEEGA010000030.1"/>
</dbReference>
<proteinExistence type="inferred from homology"/>
<dbReference type="SUPFAM" id="SSF53474">
    <property type="entry name" value="alpha/beta-Hydrolases"/>
    <property type="match status" value="1"/>
</dbReference>